<dbReference type="PANTHER" id="PTHR33825:SF5">
    <property type="entry name" value="TRANSMEMBRANE PROTEIN"/>
    <property type="match status" value="1"/>
</dbReference>
<sequence length="201" mass="22266">MIDPLFWLGLSILLVAVSLTAVLIAAIPALQELGRAARSVEKLADTLRRELPPTLEAIRLTGLEISDLTDDVSEGVKSAGQVAKQVDQSLSGVKNQAKNVQVNTRGVVAGVKAAWKTWRRPNLGRRSVDRLPPSQRTALDLRERDRSAPMTDSATSDNPYQEHEADYEDNDSNRHEAYYQNSPGDSRLPRQHEDEGLEFPE</sequence>
<feature type="region of interest" description="Disordered" evidence="1">
    <location>
        <begin position="124"/>
        <end position="201"/>
    </location>
</feature>
<dbReference type="PANTHER" id="PTHR33825">
    <property type="entry name" value="CHITINASE-LIKE PROTEIN"/>
    <property type="match status" value="1"/>
</dbReference>
<name>K9WBS9_9CYAN</name>
<evidence type="ECO:0000313" key="4">
    <source>
        <dbReference type="Proteomes" id="UP000010471"/>
    </source>
</evidence>
<evidence type="ECO:0000256" key="2">
    <source>
        <dbReference type="SAM" id="Phobius"/>
    </source>
</evidence>
<dbReference type="AlphaFoldDB" id="K9WBS9"/>
<keyword evidence="2" id="KW-0472">Membrane</keyword>
<evidence type="ECO:0000313" key="3">
    <source>
        <dbReference type="EMBL" id="AFZ17266.1"/>
    </source>
</evidence>
<dbReference type="Proteomes" id="UP000010471">
    <property type="component" value="Chromosome"/>
</dbReference>
<dbReference type="PATRIC" id="fig|1173027.3.peg.1529"/>
<keyword evidence="4" id="KW-1185">Reference proteome</keyword>
<dbReference type="KEGG" id="mic:Mic7113_1383"/>
<organism evidence="3 4">
    <name type="scientific">Allocoleopsis franciscana PCC 7113</name>
    <dbReference type="NCBI Taxonomy" id="1173027"/>
    <lineage>
        <taxon>Bacteria</taxon>
        <taxon>Bacillati</taxon>
        <taxon>Cyanobacteriota</taxon>
        <taxon>Cyanophyceae</taxon>
        <taxon>Coleofasciculales</taxon>
        <taxon>Coleofasciculaceae</taxon>
        <taxon>Allocoleopsis</taxon>
        <taxon>Allocoleopsis franciscana</taxon>
    </lineage>
</organism>
<dbReference type="RefSeq" id="WP_015181426.1">
    <property type="nucleotide sequence ID" value="NC_019738.1"/>
</dbReference>
<reference evidence="3 4" key="1">
    <citation type="submission" date="2012-06" db="EMBL/GenBank/DDBJ databases">
        <title>Finished chromosome of genome of Microcoleus sp. PCC 7113.</title>
        <authorList>
            <consortium name="US DOE Joint Genome Institute"/>
            <person name="Gugger M."/>
            <person name="Coursin T."/>
            <person name="Rippka R."/>
            <person name="Tandeau De Marsac N."/>
            <person name="Huntemann M."/>
            <person name="Wei C.-L."/>
            <person name="Han J."/>
            <person name="Detter J.C."/>
            <person name="Han C."/>
            <person name="Tapia R."/>
            <person name="Chen A."/>
            <person name="Kyrpides N."/>
            <person name="Mavromatis K."/>
            <person name="Markowitz V."/>
            <person name="Szeto E."/>
            <person name="Ivanova N."/>
            <person name="Pagani I."/>
            <person name="Pati A."/>
            <person name="Goodwin L."/>
            <person name="Nordberg H.P."/>
            <person name="Cantor M.N."/>
            <person name="Hua S.X."/>
            <person name="Woyke T."/>
            <person name="Kerfeld C.A."/>
        </authorList>
    </citation>
    <scope>NUCLEOTIDE SEQUENCE [LARGE SCALE GENOMIC DNA]</scope>
    <source>
        <strain evidence="3 4">PCC 7113</strain>
    </source>
</reference>
<evidence type="ECO:0000256" key="1">
    <source>
        <dbReference type="SAM" id="MobiDB-lite"/>
    </source>
</evidence>
<dbReference type="HOGENOM" id="CLU_112010_1_0_3"/>
<dbReference type="EMBL" id="CP003630">
    <property type="protein sequence ID" value="AFZ17266.1"/>
    <property type="molecule type" value="Genomic_DNA"/>
</dbReference>
<keyword evidence="2" id="KW-0812">Transmembrane</keyword>
<dbReference type="eggNOG" id="ENOG5031501">
    <property type="taxonomic scope" value="Bacteria"/>
</dbReference>
<feature type="compositionally biased region" description="Polar residues" evidence="1">
    <location>
        <begin position="150"/>
        <end position="159"/>
    </location>
</feature>
<dbReference type="STRING" id="1173027.Mic7113_1383"/>
<feature type="transmembrane region" description="Helical" evidence="2">
    <location>
        <begin position="6"/>
        <end position="30"/>
    </location>
</feature>
<proteinExistence type="predicted"/>
<accession>K9WBS9</accession>
<gene>
    <name evidence="3" type="ORF">Mic7113_1383</name>
</gene>
<keyword evidence="2" id="KW-1133">Transmembrane helix</keyword>
<protein>
    <recommendedName>
        <fullName evidence="5">DUF948 domain-containing protein</fullName>
    </recommendedName>
</protein>
<dbReference type="OrthoDB" id="465155at2"/>
<evidence type="ECO:0008006" key="5">
    <source>
        <dbReference type="Google" id="ProtNLM"/>
    </source>
</evidence>